<proteinExistence type="predicted"/>
<sequence length="108" mass="11563">MGPVWRTTLTTDATSSSAATTGNTVSTRVAVIPKTSPLSPQICPLFLFSTIRQVPIGLTQITLSRFGPGSRTRAIRPCSASCRCWMPFVSSRMCAPSSVGICTAIRRQ</sequence>
<accession>A0A0X3Q460</accession>
<name>A0A0X3Q460_SCHSO</name>
<protein>
    <submittedName>
        <fullName evidence="1">CTD nuclear envelope phosphatase 1</fullName>
    </submittedName>
</protein>
<organism evidence="1">
    <name type="scientific">Schistocephalus solidus</name>
    <name type="common">Tapeworm</name>
    <dbReference type="NCBI Taxonomy" id="70667"/>
    <lineage>
        <taxon>Eukaryota</taxon>
        <taxon>Metazoa</taxon>
        <taxon>Spiralia</taxon>
        <taxon>Lophotrochozoa</taxon>
        <taxon>Platyhelminthes</taxon>
        <taxon>Cestoda</taxon>
        <taxon>Eucestoda</taxon>
        <taxon>Diphyllobothriidea</taxon>
        <taxon>Diphyllobothriidae</taxon>
        <taxon>Schistocephalus</taxon>
    </lineage>
</organism>
<reference evidence="1" key="1">
    <citation type="submission" date="2016-01" db="EMBL/GenBank/DDBJ databases">
        <title>Reference transcriptome for the parasite Schistocephalus solidus: insights into the molecular evolution of parasitism.</title>
        <authorList>
            <person name="Hebert F.O."/>
            <person name="Grambauer S."/>
            <person name="Barber I."/>
            <person name="Landry C.R."/>
            <person name="Aubin-Horth N."/>
        </authorList>
    </citation>
    <scope>NUCLEOTIDE SEQUENCE</scope>
</reference>
<dbReference type="AlphaFoldDB" id="A0A0X3Q460"/>
<gene>
    <name evidence="1" type="primary">CNEP1</name>
    <name evidence="1" type="ORF">TR86211</name>
</gene>
<dbReference type="EMBL" id="GEEE01004346">
    <property type="protein sequence ID" value="JAP58879.1"/>
    <property type="molecule type" value="Transcribed_RNA"/>
</dbReference>
<evidence type="ECO:0000313" key="1">
    <source>
        <dbReference type="EMBL" id="JAP58879.1"/>
    </source>
</evidence>